<accession>A0A0A8ZW22</accession>
<name>A0A0A8ZW22_ARUDO</name>
<dbReference type="AlphaFoldDB" id="A0A0A8ZW22"/>
<dbReference type="EMBL" id="GBRH01254864">
    <property type="protein sequence ID" value="JAD43031.1"/>
    <property type="molecule type" value="Transcribed_RNA"/>
</dbReference>
<organism evidence="1">
    <name type="scientific">Arundo donax</name>
    <name type="common">Giant reed</name>
    <name type="synonym">Donax arundinaceus</name>
    <dbReference type="NCBI Taxonomy" id="35708"/>
    <lineage>
        <taxon>Eukaryota</taxon>
        <taxon>Viridiplantae</taxon>
        <taxon>Streptophyta</taxon>
        <taxon>Embryophyta</taxon>
        <taxon>Tracheophyta</taxon>
        <taxon>Spermatophyta</taxon>
        <taxon>Magnoliopsida</taxon>
        <taxon>Liliopsida</taxon>
        <taxon>Poales</taxon>
        <taxon>Poaceae</taxon>
        <taxon>PACMAD clade</taxon>
        <taxon>Arundinoideae</taxon>
        <taxon>Arundineae</taxon>
        <taxon>Arundo</taxon>
    </lineage>
</organism>
<sequence>MLGTSRLLLSASCARNFVWKGLLMRSGKTLVSLRCLLKYCVYWT</sequence>
<reference evidence="1" key="2">
    <citation type="journal article" date="2015" name="Data Brief">
        <title>Shoot transcriptome of the giant reed, Arundo donax.</title>
        <authorList>
            <person name="Barrero R.A."/>
            <person name="Guerrero F.D."/>
            <person name="Moolhuijzen P."/>
            <person name="Goolsby J.A."/>
            <person name="Tidwell J."/>
            <person name="Bellgard S.E."/>
            <person name="Bellgard M.I."/>
        </authorList>
    </citation>
    <scope>NUCLEOTIDE SEQUENCE</scope>
    <source>
        <tissue evidence="1">Shoot tissue taken approximately 20 cm above the soil surface</tissue>
    </source>
</reference>
<protein>
    <submittedName>
        <fullName evidence="1">MSH4</fullName>
    </submittedName>
</protein>
<proteinExistence type="predicted"/>
<evidence type="ECO:0000313" key="1">
    <source>
        <dbReference type="EMBL" id="JAD43031.1"/>
    </source>
</evidence>
<reference evidence="1" key="1">
    <citation type="submission" date="2014-09" db="EMBL/GenBank/DDBJ databases">
        <authorList>
            <person name="Magalhaes I.L.F."/>
            <person name="Oliveira U."/>
            <person name="Santos F.R."/>
            <person name="Vidigal T.H.D.A."/>
            <person name="Brescovit A.D."/>
            <person name="Santos A.J."/>
        </authorList>
    </citation>
    <scope>NUCLEOTIDE SEQUENCE</scope>
    <source>
        <tissue evidence="1">Shoot tissue taken approximately 20 cm above the soil surface</tissue>
    </source>
</reference>